<dbReference type="InterPro" id="IPR054576">
    <property type="entry name" value="At5g48480-like_N"/>
</dbReference>
<protein>
    <recommendedName>
        <fullName evidence="1">VOC domain-containing protein</fullName>
    </recommendedName>
</protein>
<keyword evidence="3" id="KW-1185">Reference proteome</keyword>
<feature type="domain" description="VOC" evidence="1">
    <location>
        <begin position="113"/>
        <end position="242"/>
    </location>
</feature>
<evidence type="ECO:0000259" key="1">
    <source>
        <dbReference type="PROSITE" id="PS51819"/>
    </source>
</evidence>
<evidence type="ECO:0000313" key="3">
    <source>
        <dbReference type="Proteomes" id="UP000734854"/>
    </source>
</evidence>
<dbReference type="InterPro" id="IPR029068">
    <property type="entry name" value="Glyas_Bleomycin-R_OHBP_Dase"/>
</dbReference>
<dbReference type="Gene3D" id="3.10.180.10">
    <property type="entry name" value="2,3-Dihydroxybiphenyl 1,2-Dioxygenase, domain 1"/>
    <property type="match status" value="1"/>
</dbReference>
<dbReference type="PROSITE" id="PS51819">
    <property type="entry name" value="VOC"/>
    <property type="match status" value="1"/>
</dbReference>
<dbReference type="Proteomes" id="UP000734854">
    <property type="component" value="Unassembled WGS sequence"/>
</dbReference>
<dbReference type="InterPro" id="IPR037523">
    <property type="entry name" value="VOC_core"/>
</dbReference>
<dbReference type="Pfam" id="PF22656">
    <property type="entry name" value="At5g48480-like_N"/>
    <property type="match status" value="1"/>
</dbReference>
<sequence length="250" mass="27163">MFTPTTTALTRNPCWRRYIPFPHLVRWITKGPRIIRSKRIRGVFESAAFYTSYEDTSELKKKRAMEHLNGTFSLLAHLPVRLLLFISDLSRVRVSGSYDLAMAATATQAGLFGFKPQVMVPGGKAEAAVKFYKAAFGAEELRRVSHPKRKADQDLPLIISSELKIGSSFLLVGDRFDEGGEDGSAQSGGGVMFRLEAEDVAEVVKKAVAAGAVVVGEVAEDESGIVATVKDPYSVVWVIAAAVKSADPEA</sequence>
<dbReference type="SUPFAM" id="SSF54593">
    <property type="entry name" value="Glyoxalase/Bleomycin resistance protein/Dihydroxybiphenyl dioxygenase"/>
    <property type="match status" value="1"/>
</dbReference>
<dbReference type="PANTHER" id="PTHR34109">
    <property type="entry name" value="BNAUNNG04460D PROTEIN-RELATED"/>
    <property type="match status" value="1"/>
</dbReference>
<comment type="caution">
    <text evidence="2">The sequence shown here is derived from an EMBL/GenBank/DDBJ whole genome shotgun (WGS) entry which is preliminary data.</text>
</comment>
<proteinExistence type="predicted"/>
<name>A0A8J5FLU2_ZINOF</name>
<dbReference type="PANTHER" id="PTHR34109:SF1">
    <property type="entry name" value="VOC DOMAIN-CONTAINING PROTEIN"/>
    <property type="match status" value="1"/>
</dbReference>
<dbReference type="EMBL" id="JACMSC010000014">
    <property type="protein sequence ID" value="KAG6490927.1"/>
    <property type="molecule type" value="Genomic_DNA"/>
</dbReference>
<organism evidence="2 3">
    <name type="scientific">Zingiber officinale</name>
    <name type="common">Ginger</name>
    <name type="synonym">Amomum zingiber</name>
    <dbReference type="NCBI Taxonomy" id="94328"/>
    <lineage>
        <taxon>Eukaryota</taxon>
        <taxon>Viridiplantae</taxon>
        <taxon>Streptophyta</taxon>
        <taxon>Embryophyta</taxon>
        <taxon>Tracheophyta</taxon>
        <taxon>Spermatophyta</taxon>
        <taxon>Magnoliopsida</taxon>
        <taxon>Liliopsida</taxon>
        <taxon>Zingiberales</taxon>
        <taxon>Zingiberaceae</taxon>
        <taxon>Zingiber</taxon>
    </lineage>
</organism>
<evidence type="ECO:0000313" key="2">
    <source>
        <dbReference type="EMBL" id="KAG6490927.1"/>
    </source>
</evidence>
<reference evidence="2 3" key="1">
    <citation type="submission" date="2020-08" db="EMBL/GenBank/DDBJ databases">
        <title>Plant Genome Project.</title>
        <authorList>
            <person name="Zhang R.-G."/>
        </authorList>
    </citation>
    <scope>NUCLEOTIDE SEQUENCE [LARGE SCALE GENOMIC DNA]</scope>
    <source>
        <tissue evidence="2">Rhizome</tissue>
    </source>
</reference>
<accession>A0A8J5FLU2</accession>
<gene>
    <name evidence="2" type="ORF">ZIOFF_052259</name>
</gene>
<dbReference type="AlphaFoldDB" id="A0A8J5FLU2"/>